<name>A0ABR2YE73_9CHLO</name>
<evidence type="ECO:0000313" key="4">
    <source>
        <dbReference type="Proteomes" id="UP001491310"/>
    </source>
</evidence>
<reference evidence="3 4" key="1">
    <citation type="journal article" date="2024" name="Nat. Commun.">
        <title>Phylogenomics reveals the evolutionary origins of lichenization in chlorophyte algae.</title>
        <authorList>
            <person name="Puginier C."/>
            <person name="Libourel C."/>
            <person name="Otte J."/>
            <person name="Skaloud P."/>
            <person name="Haon M."/>
            <person name="Grisel S."/>
            <person name="Petersen M."/>
            <person name="Berrin J.G."/>
            <person name="Delaux P.M."/>
            <person name="Dal Grande F."/>
            <person name="Keller J."/>
        </authorList>
    </citation>
    <scope>NUCLEOTIDE SEQUENCE [LARGE SCALE GENOMIC DNA]</scope>
    <source>
        <strain evidence="3 4">SAG 216-7</strain>
    </source>
</reference>
<dbReference type="InterPro" id="IPR050600">
    <property type="entry name" value="SETD3_SETD6_MTase"/>
</dbReference>
<feature type="domain" description="SET" evidence="2">
    <location>
        <begin position="65"/>
        <end position="275"/>
    </location>
</feature>
<dbReference type="PANTHER" id="PTHR13271:SF151">
    <property type="entry name" value="SET DOMAIN-CONTAINING PROTEIN 4"/>
    <property type="match status" value="1"/>
</dbReference>
<gene>
    <name evidence="3" type="ORF">WJX75_006778</name>
</gene>
<protein>
    <recommendedName>
        <fullName evidence="2">SET domain-containing protein</fullName>
    </recommendedName>
</protein>
<dbReference type="PANTHER" id="PTHR13271">
    <property type="entry name" value="UNCHARACTERIZED PUTATIVE METHYLTRANSFERASE"/>
    <property type="match status" value="1"/>
</dbReference>
<proteinExistence type="predicted"/>
<feature type="chain" id="PRO_5045713108" description="SET domain-containing protein" evidence="1">
    <location>
        <begin position="28"/>
        <end position="405"/>
    </location>
</feature>
<evidence type="ECO:0000313" key="3">
    <source>
        <dbReference type="EMBL" id="KAK9903486.1"/>
    </source>
</evidence>
<dbReference type="CDD" id="cd10527">
    <property type="entry name" value="SET_LSMT"/>
    <property type="match status" value="1"/>
</dbReference>
<feature type="signal peptide" evidence="1">
    <location>
        <begin position="1"/>
        <end position="27"/>
    </location>
</feature>
<dbReference type="InterPro" id="IPR046341">
    <property type="entry name" value="SET_dom_sf"/>
</dbReference>
<keyword evidence="4" id="KW-1185">Reference proteome</keyword>
<comment type="caution">
    <text evidence="3">The sequence shown here is derived from an EMBL/GenBank/DDBJ whole genome shotgun (WGS) entry which is preliminary data.</text>
</comment>
<evidence type="ECO:0000259" key="2">
    <source>
        <dbReference type="PROSITE" id="PS50280"/>
    </source>
</evidence>
<sequence>MPGWRVSAAVLVCATLLLSHGPIKAWADNSASTEEQEAASSPVKNADWDPVTKLLAWIQQNEGQVDLEVGAVTEWGLRGTKAMRDMKKYQVAVKLKKYMAVPLGEWNKSSEENALTLLNKRFRNPEWDQVMGTYWESLPQRGSIITKETFPPTKLGLLQDPSMAAFVRVHQDFTRNVLRGAKPHVVKDVRGLLGRDISLEDFKYWTALVASYAFTFPDEDDPEKQVRVMLPLMDLINHGNAGEANLKLFRDDKGDYIAYATRDVSKGEELRHSYNGGCERNDHSLFHYGFVQDLAAPKLAAQDLPDGNLYDESSHSEADYEAGGSLVSEEELQRLSAILAAFPSTEAEDDRLLRGGSWFDKLLGRKPLTDDVERLFVQYRALRKKALRVTIDKLRANLAASKAEL</sequence>
<accession>A0ABR2YE73</accession>
<dbReference type="Proteomes" id="UP001491310">
    <property type="component" value="Unassembled WGS sequence"/>
</dbReference>
<evidence type="ECO:0000256" key="1">
    <source>
        <dbReference type="SAM" id="SignalP"/>
    </source>
</evidence>
<organism evidence="3 4">
    <name type="scientific">Coccomyxa subellipsoidea</name>
    <dbReference type="NCBI Taxonomy" id="248742"/>
    <lineage>
        <taxon>Eukaryota</taxon>
        <taxon>Viridiplantae</taxon>
        <taxon>Chlorophyta</taxon>
        <taxon>core chlorophytes</taxon>
        <taxon>Trebouxiophyceae</taxon>
        <taxon>Trebouxiophyceae incertae sedis</taxon>
        <taxon>Coccomyxaceae</taxon>
        <taxon>Coccomyxa</taxon>
    </lineage>
</organism>
<dbReference type="SUPFAM" id="SSF82199">
    <property type="entry name" value="SET domain"/>
    <property type="match status" value="1"/>
</dbReference>
<dbReference type="PROSITE" id="PS50280">
    <property type="entry name" value="SET"/>
    <property type="match status" value="1"/>
</dbReference>
<dbReference type="InterPro" id="IPR001214">
    <property type="entry name" value="SET_dom"/>
</dbReference>
<keyword evidence="1" id="KW-0732">Signal</keyword>
<dbReference type="EMBL" id="JALJOT010000014">
    <property type="protein sequence ID" value="KAK9903486.1"/>
    <property type="molecule type" value="Genomic_DNA"/>
</dbReference>
<dbReference type="Gene3D" id="3.90.1410.10">
    <property type="entry name" value="set domain protein methyltransferase, domain 1"/>
    <property type="match status" value="1"/>
</dbReference>